<organism evidence="1 2">
    <name type="scientific">Phyllobacterium sophorae</name>
    <dbReference type="NCBI Taxonomy" id="1520277"/>
    <lineage>
        <taxon>Bacteria</taxon>
        <taxon>Pseudomonadati</taxon>
        <taxon>Pseudomonadota</taxon>
        <taxon>Alphaproteobacteria</taxon>
        <taxon>Hyphomicrobiales</taxon>
        <taxon>Phyllobacteriaceae</taxon>
        <taxon>Phyllobacterium</taxon>
    </lineage>
</organism>
<comment type="caution">
    <text evidence="1">The sequence shown here is derived from an EMBL/GenBank/DDBJ whole genome shotgun (WGS) entry which is preliminary data.</text>
</comment>
<gene>
    <name evidence="1" type="ORF">CU103_12310</name>
</gene>
<reference evidence="2" key="1">
    <citation type="submission" date="2017-11" db="EMBL/GenBank/DDBJ databases">
        <authorList>
            <person name="Kuznetsova I."/>
            <person name="Sazanova A."/>
            <person name="Chirak E."/>
            <person name="Safronova V."/>
            <person name="Willems A."/>
        </authorList>
    </citation>
    <scope>NUCLEOTIDE SEQUENCE [LARGE SCALE GENOMIC DNA]</scope>
    <source>
        <strain evidence="2">CCBAU 03422</strain>
    </source>
</reference>
<dbReference type="EMBL" id="PGGM01000004">
    <property type="protein sequence ID" value="PSH64659.1"/>
    <property type="molecule type" value="Genomic_DNA"/>
</dbReference>
<protein>
    <submittedName>
        <fullName evidence="1">Uncharacterized protein</fullName>
    </submittedName>
</protein>
<accession>A0A2P7BE11</accession>
<name>A0A2P7BE11_9HYPH</name>
<evidence type="ECO:0000313" key="2">
    <source>
        <dbReference type="Proteomes" id="UP000241764"/>
    </source>
</evidence>
<dbReference type="AlphaFoldDB" id="A0A2P7BE11"/>
<dbReference type="Proteomes" id="UP000241764">
    <property type="component" value="Unassembled WGS sequence"/>
</dbReference>
<dbReference type="Pfam" id="PF24175">
    <property type="entry name" value="SU10_adaptor"/>
    <property type="match status" value="1"/>
</dbReference>
<keyword evidence="2" id="KW-1185">Reference proteome</keyword>
<dbReference type="InterPro" id="IPR056209">
    <property type="entry name" value="SU10_adaptor"/>
</dbReference>
<sequence>MALSTYTDILSAVGQFSYDRQDLITYAPDFIDLCEAEVNRVLRCREQLKIVSLTPDIDGRVTLPTDYQEFRSITALTNPRRRLDAVVPGTAEAMYPIRYAGYPEVFVINDDDTAQVLPLNSSDIELQYFAKIPALSESAPTNWLLSKAPTVYLYGTLKHAAIFIGDVERLPIFGAQFSDAVKTLVQDDRKAVYGQRTIAKVSGPNP</sequence>
<proteinExistence type="predicted"/>
<evidence type="ECO:0000313" key="1">
    <source>
        <dbReference type="EMBL" id="PSH64659.1"/>
    </source>
</evidence>
<dbReference type="RefSeq" id="WP_106664204.1">
    <property type="nucleotide sequence ID" value="NZ_PGGM01000004.1"/>
</dbReference>
<dbReference type="OrthoDB" id="7366738at2"/>